<keyword evidence="5" id="KW-0997">Cell inner membrane</keyword>
<dbReference type="Gene3D" id="1.10.287.130">
    <property type="match status" value="1"/>
</dbReference>
<comment type="subcellular location">
    <subcellularLocation>
        <location evidence="2">Cell inner membrane</location>
        <topology evidence="2">Multi-pass membrane protein</topology>
    </subcellularLocation>
</comment>
<keyword evidence="7" id="KW-0808">Transferase</keyword>
<feature type="domain" description="Histidine kinase" evidence="16">
    <location>
        <begin position="263"/>
        <end position="459"/>
    </location>
</feature>
<dbReference type="InterPro" id="IPR003594">
    <property type="entry name" value="HATPase_dom"/>
</dbReference>
<keyword evidence="19" id="KW-1185">Reference proteome</keyword>
<dbReference type="CDD" id="cd00082">
    <property type="entry name" value="HisKA"/>
    <property type="match status" value="1"/>
</dbReference>
<keyword evidence="12 15" id="KW-1133">Transmembrane helix</keyword>
<dbReference type="RefSeq" id="WP_220370720.1">
    <property type="nucleotide sequence ID" value="NZ_JAEUAO010000001.1"/>
</dbReference>
<dbReference type="PANTHER" id="PTHR44936">
    <property type="entry name" value="SENSOR PROTEIN CREC"/>
    <property type="match status" value="1"/>
</dbReference>
<evidence type="ECO:0000256" key="6">
    <source>
        <dbReference type="ARBA" id="ARBA00022553"/>
    </source>
</evidence>
<dbReference type="InterPro" id="IPR004358">
    <property type="entry name" value="Sig_transdc_His_kin-like_C"/>
</dbReference>
<dbReference type="InterPro" id="IPR036890">
    <property type="entry name" value="HATPase_C_sf"/>
</dbReference>
<keyword evidence="10 18" id="KW-0418">Kinase</keyword>
<reference evidence="18 19" key="1">
    <citation type="journal article" date="2021" name="MBio">
        <title>Poor Competitiveness of Bradyrhizobium in Pigeon Pea Root Colonization in Indian Soils.</title>
        <authorList>
            <person name="Chalasani D."/>
            <person name="Basu A."/>
            <person name="Pullabhotla S.V.S.R.N."/>
            <person name="Jorrin B."/>
            <person name="Neal A.L."/>
            <person name="Poole P.S."/>
            <person name="Podile A.R."/>
            <person name="Tkacz A."/>
        </authorList>
    </citation>
    <scope>NUCLEOTIDE SEQUENCE [LARGE SCALE GENOMIC DNA]</scope>
    <source>
        <strain evidence="18 19">HU44</strain>
    </source>
</reference>
<evidence type="ECO:0000313" key="19">
    <source>
        <dbReference type="Proteomes" id="UP000757604"/>
    </source>
</evidence>
<sequence length="459" mass="51466">MASFDILRRYRTRTGDSTGNRVMRWLRRQLPMGLYARSLLIVIIPMVLLQSVVAFVFMERHWQLVTQRLSAAVTGDIAAVIDLIDEMPESDYATIVRIAREKLDLNIAIEPDGELPAPRPKPFFEILDQILSEEISRQIHRPFWIDTVGDSDFVEIRVKLDGERILRVFARRSQAYASNTHIFIVWMVGASLVLLTIAILFLRGQIRPILALAKAAESFGKGQKIDDFSPRGAEEIRRAGLAFIQMRERIERQIEQRTAMLTGVSHDLRTILTRFKLQLALAGDNADLDNLNQDVEDMQSMLEGYLSFARGEAEEDVGELKLHDLMNRLTLEAELQGKTVTTTIQGDDNVRVRPNAFTRLVANLASNAYRYANTVHIDARHGTKWITVTVDDDGPGIPEASRDDVFKPFFRLDEARNLDSSGTGLGLAIALDIARSHGGNVILSDSPLGGLRAVVRVPA</sequence>
<dbReference type="EMBL" id="JAEUAO010000001">
    <property type="protein sequence ID" value="MBW9062685.1"/>
    <property type="molecule type" value="Genomic_DNA"/>
</dbReference>
<evidence type="ECO:0000256" key="12">
    <source>
        <dbReference type="ARBA" id="ARBA00022989"/>
    </source>
</evidence>
<evidence type="ECO:0000256" key="11">
    <source>
        <dbReference type="ARBA" id="ARBA00022840"/>
    </source>
</evidence>
<dbReference type="SUPFAM" id="SSF55874">
    <property type="entry name" value="ATPase domain of HSP90 chaperone/DNA topoisomerase II/histidine kinase"/>
    <property type="match status" value="1"/>
</dbReference>
<dbReference type="PROSITE" id="PS50109">
    <property type="entry name" value="HIS_KIN"/>
    <property type="match status" value="1"/>
</dbReference>
<evidence type="ECO:0000256" key="4">
    <source>
        <dbReference type="ARBA" id="ARBA00022475"/>
    </source>
</evidence>
<keyword evidence="13" id="KW-0902">Two-component regulatory system</keyword>
<dbReference type="CDD" id="cd06225">
    <property type="entry name" value="HAMP"/>
    <property type="match status" value="1"/>
</dbReference>
<dbReference type="InterPro" id="IPR005467">
    <property type="entry name" value="His_kinase_dom"/>
</dbReference>
<evidence type="ECO:0000256" key="5">
    <source>
        <dbReference type="ARBA" id="ARBA00022519"/>
    </source>
</evidence>
<evidence type="ECO:0000259" key="17">
    <source>
        <dbReference type="PROSITE" id="PS50885"/>
    </source>
</evidence>
<dbReference type="SMART" id="SM00387">
    <property type="entry name" value="HATPase_c"/>
    <property type="match status" value="1"/>
</dbReference>
<evidence type="ECO:0000256" key="14">
    <source>
        <dbReference type="ARBA" id="ARBA00023136"/>
    </source>
</evidence>
<dbReference type="SMART" id="SM00388">
    <property type="entry name" value="HisKA"/>
    <property type="match status" value="1"/>
</dbReference>
<proteinExistence type="predicted"/>
<evidence type="ECO:0000256" key="8">
    <source>
        <dbReference type="ARBA" id="ARBA00022692"/>
    </source>
</evidence>
<evidence type="ECO:0000256" key="2">
    <source>
        <dbReference type="ARBA" id="ARBA00004429"/>
    </source>
</evidence>
<evidence type="ECO:0000256" key="13">
    <source>
        <dbReference type="ARBA" id="ARBA00023012"/>
    </source>
</evidence>
<comment type="catalytic activity">
    <reaction evidence="1">
        <text>ATP + protein L-histidine = ADP + protein N-phospho-L-histidine.</text>
        <dbReference type="EC" id="2.7.13.3"/>
    </reaction>
</comment>
<keyword evidence="4" id="KW-1003">Cell membrane</keyword>
<keyword evidence="6" id="KW-0597">Phosphoprotein</keyword>
<evidence type="ECO:0000256" key="7">
    <source>
        <dbReference type="ARBA" id="ARBA00022679"/>
    </source>
</evidence>
<feature type="transmembrane region" description="Helical" evidence="15">
    <location>
        <begin position="34"/>
        <end position="58"/>
    </location>
</feature>
<dbReference type="InterPro" id="IPR036097">
    <property type="entry name" value="HisK_dim/P_sf"/>
</dbReference>
<dbReference type="InterPro" id="IPR003661">
    <property type="entry name" value="HisK_dim/P_dom"/>
</dbReference>
<comment type="caution">
    <text evidence="18">The sequence shown here is derived from an EMBL/GenBank/DDBJ whole genome shotgun (WGS) entry which is preliminary data.</text>
</comment>
<protein>
    <recommendedName>
        <fullName evidence="3">histidine kinase</fullName>
        <ecNumber evidence="3">2.7.13.3</ecNumber>
    </recommendedName>
</protein>
<name>A0ABS7H7D2_9HYPH</name>
<evidence type="ECO:0000256" key="3">
    <source>
        <dbReference type="ARBA" id="ARBA00012438"/>
    </source>
</evidence>
<dbReference type="PROSITE" id="PS50885">
    <property type="entry name" value="HAMP"/>
    <property type="match status" value="1"/>
</dbReference>
<dbReference type="InterPro" id="IPR050980">
    <property type="entry name" value="2C_sensor_his_kinase"/>
</dbReference>
<accession>A0ABS7H7D2</accession>
<evidence type="ECO:0000256" key="10">
    <source>
        <dbReference type="ARBA" id="ARBA00022777"/>
    </source>
</evidence>
<organism evidence="18 19">
    <name type="scientific">Rhizobium herbae</name>
    <dbReference type="NCBI Taxonomy" id="508661"/>
    <lineage>
        <taxon>Bacteria</taxon>
        <taxon>Pseudomonadati</taxon>
        <taxon>Pseudomonadota</taxon>
        <taxon>Alphaproteobacteria</taxon>
        <taxon>Hyphomicrobiales</taxon>
        <taxon>Rhizobiaceae</taxon>
        <taxon>Rhizobium/Agrobacterium group</taxon>
        <taxon>Rhizobium</taxon>
    </lineage>
</organism>
<dbReference type="EC" id="2.7.13.3" evidence="3"/>
<dbReference type="Gene3D" id="3.30.565.10">
    <property type="entry name" value="Histidine kinase-like ATPase, C-terminal domain"/>
    <property type="match status" value="1"/>
</dbReference>
<dbReference type="InterPro" id="IPR003660">
    <property type="entry name" value="HAMP_dom"/>
</dbReference>
<evidence type="ECO:0000256" key="1">
    <source>
        <dbReference type="ARBA" id="ARBA00000085"/>
    </source>
</evidence>
<dbReference type="Pfam" id="PF02518">
    <property type="entry name" value="HATPase_c"/>
    <property type="match status" value="1"/>
</dbReference>
<evidence type="ECO:0000256" key="15">
    <source>
        <dbReference type="SAM" id="Phobius"/>
    </source>
</evidence>
<evidence type="ECO:0000256" key="9">
    <source>
        <dbReference type="ARBA" id="ARBA00022741"/>
    </source>
</evidence>
<gene>
    <name evidence="18" type="ORF">JNB71_05090</name>
</gene>
<dbReference type="PANTHER" id="PTHR44936:SF5">
    <property type="entry name" value="SENSOR HISTIDINE KINASE ENVZ"/>
    <property type="match status" value="1"/>
</dbReference>
<evidence type="ECO:0000259" key="16">
    <source>
        <dbReference type="PROSITE" id="PS50109"/>
    </source>
</evidence>
<feature type="domain" description="HAMP" evidence="17">
    <location>
        <begin position="203"/>
        <end position="255"/>
    </location>
</feature>
<keyword evidence="14 15" id="KW-0472">Membrane</keyword>
<feature type="transmembrane region" description="Helical" evidence="15">
    <location>
        <begin position="181"/>
        <end position="202"/>
    </location>
</feature>
<keyword evidence="8 15" id="KW-0812">Transmembrane</keyword>
<keyword evidence="9" id="KW-0547">Nucleotide-binding</keyword>
<dbReference type="SUPFAM" id="SSF47384">
    <property type="entry name" value="Homodimeric domain of signal transducing histidine kinase"/>
    <property type="match status" value="1"/>
</dbReference>
<keyword evidence="11" id="KW-0067">ATP-binding</keyword>
<evidence type="ECO:0000313" key="18">
    <source>
        <dbReference type="EMBL" id="MBW9062685.1"/>
    </source>
</evidence>
<dbReference type="PRINTS" id="PR00344">
    <property type="entry name" value="BCTRLSENSOR"/>
</dbReference>
<dbReference type="SMART" id="SM00304">
    <property type="entry name" value="HAMP"/>
    <property type="match status" value="1"/>
</dbReference>
<dbReference type="GO" id="GO:0016301">
    <property type="term" value="F:kinase activity"/>
    <property type="evidence" value="ECO:0007669"/>
    <property type="project" value="UniProtKB-KW"/>
</dbReference>
<dbReference type="Proteomes" id="UP000757604">
    <property type="component" value="Unassembled WGS sequence"/>
</dbReference>